<evidence type="ECO:0000313" key="2">
    <source>
        <dbReference type="Proteomes" id="UP001586593"/>
    </source>
</evidence>
<reference evidence="1 2" key="1">
    <citation type="journal article" date="2024" name="Commun. Biol.">
        <title>Comparative genomic analysis of thermophilic fungi reveals convergent evolutionary adaptations and gene losses.</title>
        <authorList>
            <person name="Steindorff A.S."/>
            <person name="Aguilar-Pontes M.V."/>
            <person name="Robinson A.J."/>
            <person name="Andreopoulos B."/>
            <person name="LaButti K."/>
            <person name="Kuo A."/>
            <person name="Mondo S."/>
            <person name="Riley R."/>
            <person name="Otillar R."/>
            <person name="Haridas S."/>
            <person name="Lipzen A."/>
            <person name="Grimwood J."/>
            <person name="Schmutz J."/>
            <person name="Clum A."/>
            <person name="Reid I.D."/>
            <person name="Moisan M.C."/>
            <person name="Butler G."/>
            <person name="Nguyen T.T.M."/>
            <person name="Dewar K."/>
            <person name="Conant G."/>
            <person name="Drula E."/>
            <person name="Henrissat B."/>
            <person name="Hansel C."/>
            <person name="Singer S."/>
            <person name="Hutchinson M.I."/>
            <person name="de Vries R.P."/>
            <person name="Natvig D.O."/>
            <person name="Powell A.J."/>
            <person name="Tsang A."/>
            <person name="Grigoriev I.V."/>
        </authorList>
    </citation>
    <scope>NUCLEOTIDE SEQUENCE [LARGE SCALE GENOMIC DNA]</scope>
    <source>
        <strain evidence="1 2">ATCC 24622</strain>
    </source>
</reference>
<protein>
    <recommendedName>
        <fullName evidence="3">F-box domain-containing protein</fullName>
    </recommendedName>
</protein>
<proteinExistence type="predicted"/>
<dbReference type="Proteomes" id="UP001586593">
    <property type="component" value="Unassembled WGS sequence"/>
</dbReference>
<keyword evidence="2" id="KW-1185">Reference proteome</keyword>
<evidence type="ECO:0008006" key="3">
    <source>
        <dbReference type="Google" id="ProtNLM"/>
    </source>
</evidence>
<sequence length="249" mass="28210">MSAGNPSHRTLETLPNEVRFLILSFVDLPTLDNLVHASPVFHAQYLGHRRYFLCTALDLTLGDYVAEACISLRSRIPSGGLSGISYHAIGQMLLTLNERKPSFSGYPILNLGLTEDEAVQMAAFHLGKVQPLAVRFTEWAMSKPDCFPALAGLRGEEWTRALVGDGEVFGCLYWHLMISSNPAFQLRRMEAWYSSRQQVTEGREVFSRVIAPWKTQLFSRVGYFLLEELSHRLNQEGSYPGSKMRRFMF</sequence>
<dbReference type="EMBL" id="JAZHXJ010000280">
    <property type="protein sequence ID" value="KAL1865936.1"/>
    <property type="molecule type" value="Genomic_DNA"/>
</dbReference>
<name>A0ABR3WQK0_9PEZI</name>
<evidence type="ECO:0000313" key="1">
    <source>
        <dbReference type="EMBL" id="KAL1865936.1"/>
    </source>
</evidence>
<comment type="caution">
    <text evidence="1">The sequence shown here is derived from an EMBL/GenBank/DDBJ whole genome shotgun (WGS) entry which is preliminary data.</text>
</comment>
<accession>A0ABR3WQK0</accession>
<organism evidence="1 2">
    <name type="scientific">Phialemonium thermophilum</name>
    <dbReference type="NCBI Taxonomy" id="223376"/>
    <lineage>
        <taxon>Eukaryota</taxon>
        <taxon>Fungi</taxon>
        <taxon>Dikarya</taxon>
        <taxon>Ascomycota</taxon>
        <taxon>Pezizomycotina</taxon>
        <taxon>Sordariomycetes</taxon>
        <taxon>Sordariomycetidae</taxon>
        <taxon>Cephalothecales</taxon>
        <taxon>Cephalothecaceae</taxon>
        <taxon>Phialemonium</taxon>
    </lineage>
</organism>
<gene>
    <name evidence="1" type="ORF">VTK73DRAFT_4998</name>
</gene>